<protein>
    <recommendedName>
        <fullName evidence="2">LysR substrate-binding domain-containing protein</fullName>
    </recommendedName>
</protein>
<dbReference type="PANTHER" id="PTHR30537">
    <property type="entry name" value="HTH-TYPE TRANSCRIPTIONAL REGULATOR"/>
    <property type="match status" value="1"/>
</dbReference>
<feature type="domain" description="LysR substrate-binding" evidence="2">
    <location>
        <begin position="9"/>
        <end position="94"/>
    </location>
</feature>
<evidence type="ECO:0000313" key="4">
    <source>
        <dbReference type="Proteomes" id="UP000243900"/>
    </source>
</evidence>
<dbReference type="Pfam" id="PF03466">
    <property type="entry name" value="LysR_substrate"/>
    <property type="match status" value="1"/>
</dbReference>
<accession>A0A2P6AQ43</accession>
<keyword evidence="4" id="KW-1185">Reference proteome</keyword>
<dbReference type="SUPFAM" id="SSF53850">
    <property type="entry name" value="Periplasmic binding protein-like II"/>
    <property type="match status" value="1"/>
</dbReference>
<sequence>SAWRFHTSEENAPPLRQRVEVNQVGALLQMVRRHAGIALLPLYAVSDDLADGTLVEVLPGTLRMDEHGLYAIYLPNRYGSPKLRAFVDFLEAHMREHAAAWEQAAEET</sequence>
<dbReference type="Gene3D" id="3.40.190.10">
    <property type="entry name" value="Periplasmic binding protein-like II"/>
    <property type="match status" value="2"/>
</dbReference>
<evidence type="ECO:0000259" key="2">
    <source>
        <dbReference type="Pfam" id="PF03466"/>
    </source>
</evidence>
<evidence type="ECO:0000256" key="1">
    <source>
        <dbReference type="ARBA" id="ARBA00009437"/>
    </source>
</evidence>
<comment type="similarity">
    <text evidence="1">Belongs to the LysR transcriptional regulatory family.</text>
</comment>
<dbReference type="InterPro" id="IPR005119">
    <property type="entry name" value="LysR_subst-bd"/>
</dbReference>
<dbReference type="RefSeq" id="WP_241146822.1">
    <property type="nucleotide sequence ID" value="NZ_PTQZ01000373.1"/>
</dbReference>
<dbReference type="InterPro" id="IPR058163">
    <property type="entry name" value="LysR-type_TF_proteobact-type"/>
</dbReference>
<gene>
    <name evidence="3" type="ORF">C5O18_10100</name>
</gene>
<dbReference type="PANTHER" id="PTHR30537:SF5">
    <property type="entry name" value="HTH-TYPE TRANSCRIPTIONAL ACTIVATOR TTDR-RELATED"/>
    <property type="match status" value="1"/>
</dbReference>
<reference evidence="4" key="1">
    <citation type="submission" date="2018-02" db="EMBL/GenBank/DDBJ databases">
        <title>Genome sequencing of Solimonas sp. HR-BB.</title>
        <authorList>
            <person name="Lee Y."/>
            <person name="Jeon C.O."/>
        </authorList>
    </citation>
    <scope>NUCLEOTIDE SEQUENCE [LARGE SCALE GENOMIC DNA]</scope>
    <source>
        <strain evidence="4">HR-E</strain>
    </source>
</reference>
<comment type="caution">
    <text evidence="3">The sequence shown here is derived from an EMBL/GenBank/DDBJ whole genome shotgun (WGS) entry which is preliminary data.</text>
</comment>
<dbReference type="GO" id="GO:0006351">
    <property type="term" value="P:DNA-templated transcription"/>
    <property type="evidence" value="ECO:0007669"/>
    <property type="project" value="TreeGrafter"/>
</dbReference>
<name>A0A2P6AQ43_9GAMM</name>
<feature type="non-terminal residue" evidence="3">
    <location>
        <position position="1"/>
    </location>
</feature>
<dbReference type="GO" id="GO:0043565">
    <property type="term" value="F:sequence-specific DNA binding"/>
    <property type="evidence" value="ECO:0007669"/>
    <property type="project" value="TreeGrafter"/>
</dbReference>
<organism evidence="3 4">
    <name type="scientific">Amnimonas aquatica</name>
    <dbReference type="NCBI Taxonomy" id="2094561"/>
    <lineage>
        <taxon>Bacteria</taxon>
        <taxon>Pseudomonadati</taxon>
        <taxon>Pseudomonadota</taxon>
        <taxon>Gammaproteobacteria</taxon>
        <taxon>Moraxellales</taxon>
        <taxon>Moraxellaceae</taxon>
        <taxon>Amnimonas</taxon>
    </lineage>
</organism>
<dbReference type="EMBL" id="PTQZ01000373">
    <property type="protein sequence ID" value="PQA27308.1"/>
    <property type="molecule type" value="Genomic_DNA"/>
</dbReference>
<dbReference type="GO" id="GO:0003700">
    <property type="term" value="F:DNA-binding transcription factor activity"/>
    <property type="evidence" value="ECO:0007669"/>
    <property type="project" value="TreeGrafter"/>
</dbReference>
<proteinExistence type="inferred from homology"/>
<dbReference type="Proteomes" id="UP000243900">
    <property type="component" value="Unassembled WGS sequence"/>
</dbReference>
<dbReference type="AlphaFoldDB" id="A0A2P6AQ43"/>
<evidence type="ECO:0000313" key="3">
    <source>
        <dbReference type="EMBL" id="PQA27308.1"/>
    </source>
</evidence>